<keyword evidence="1" id="KW-0808">Transferase</keyword>
<name>A0ABW3Z5F1_9HYPH</name>
<dbReference type="Proteomes" id="UP001597171">
    <property type="component" value="Unassembled WGS sequence"/>
</dbReference>
<dbReference type="EMBL" id="JBHTMX010000028">
    <property type="protein sequence ID" value="MFD1331506.1"/>
    <property type="molecule type" value="Genomic_DNA"/>
</dbReference>
<dbReference type="Gene3D" id="3.40.50.2000">
    <property type="entry name" value="Glycogen Phosphorylase B"/>
    <property type="match status" value="1"/>
</dbReference>
<organism evidence="1 2">
    <name type="scientific">Methylopila musalis</name>
    <dbReference type="NCBI Taxonomy" id="1134781"/>
    <lineage>
        <taxon>Bacteria</taxon>
        <taxon>Pseudomonadati</taxon>
        <taxon>Pseudomonadota</taxon>
        <taxon>Alphaproteobacteria</taxon>
        <taxon>Hyphomicrobiales</taxon>
        <taxon>Methylopilaceae</taxon>
        <taxon>Methylopila</taxon>
    </lineage>
</organism>
<keyword evidence="1" id="KW-0328">Glycosyltransferase</keyword>
<keyword evidence="2" id="KW-1185">Reference proteome</keyword>
<dbReference type="RefSeq" id="WP_378774714.1">
    <property type="nucleotide sequence ID" value="NZ_JBHTMX010000028.1"/>
</dbReference>
<dbReference type="EC" id="2.4.-.-" evidence="1"/>
<reference evidence="2" key="1">
    <citation type="journal article" date="2019" name="Int. J. Syst. Evol. Microbiol.">
        <title>The Global Catalogue of Microorganisms (GCM) 10K type strain sequencing project: providing services to taxonomists for standard genome sequencing and annotation.</title>
        <authorList>
            <consortium name="The Broad Institute Genomics Platform"/>
            <consortium name="The Broad Institute Genome Sequencing Center for Infectious Disease"/>
            <person name="Wu L."/>
            <person name="Ma J."/>
        </authorList>
    </citation>
    <scope>NUCLEOTIDE SEQUENCE [LARGE SCALE GENOMIC DNA]</scope>
    <source>
        <strain evidence="2">CCUG 61696</strain>
    </source>
</reference>
<dbReference type="InterPro" id="IPR050194">
    <property type="entry name" value="Glycosyltransferase_grp1"/>
</dbReference>
<gene>
    <name evidence="1" type="ORF">ACFQ4O_05780</name>
</gene>
<sequence>MKLFLCPVPNKSLYAQLIHRDLGADYTRLFREDGGLPDAIACLEAAEPVIVHVQWEEFYLNSAKNERRAHAMAEQVIARLRRVKQLSGAIVWTVHNELPHKVAFTDAFLQIRAALAEIANRILVHNAASIELLTAQTGLSGEDPRLTVIPHPSYAGMYEPEGRAAEALRSQADATEPPFVLGFGSMRRQKGFDFMLDALDAPFAARHGLRLRLSGKGDEAAALQQAYAHRTDVDWRLDFVPQDEVPALFRSATCLVLPYQRVATSGVALLGLTLGAVIVAPRFPAFVELLPPNLRLFLYAPDDPASLRDVVSGVAALSAEESRALRLEGLAVAEALHPCRISRALGEAYQAATREAGTVHGGA</sequence>
<dbReference type="GO" id="GO:0016757">
    <property type="term" value="F:glycosyltransferase activity"/>
    <property type="evidence" value="ECO:0007669"/>
    <property type="project" value="UniProtKB-KW"/>
</dbReference>
<dbReference type="PANTHER" id="PTHR45947">
    <property type="entry name" value="SULFOQUINOVOSYL TRANSFERASE SQD2"/>
    <property type="match status" value="1"/>
</dbReference>
<proteinExistence type="predicted"/>
<evidence type="ECO:0000313" key="1">
    <source>
        <dbReference type="EMBL" id="MFD1331506.1"/>
    </source>
</evidence>
<evidence type="ECO:0000313" key="2">
    <source>
        <dbReference type="Proteomes" id="UP001597171"/>
    </source>
</evidence>
<dbReference type="SUPFAM" id="SSF53756">
    <property type="entry name" value="UDP-Glycosyltransferase/glycogen phosphorylase"/>
    <property type="match status" value="1"/>
</dbReference>
<comment type="caution">
    <text evidence="1">The sequence shown here is derived from an EMBL/GenBank/DDBJ whole genome shotgun (WGS) entry which is preliminary data.</text>
</comment>
<dbReference type="Pfam" id="PF13692">
    <property type="entry name" value="Glyco_trans_1_4"/>
    <property type="match status" value="1"/>
</dbReference>
<accession>A0ABW3Z5F1</accession>
<protein>
    <submittedName>
        <fullName evidence="1">Glycosyltransferase</fullName>
        <ecNumber evidence="1">2.4.-.-</ecNumber>
    </submittedName>
</protein>
<dbReference type="PANTHER" id="PTHR45947:SF3">
    <property type="entry name" value="SULFOQUINOVOSYL TRANSFERASE SQD2"/>
    <property type="match status" value="1"/>
</dbReference>